<dbReference type="EC" id="3.1.3.16" evidence="2"/>
<keyword evidence="3" id="KW-1185">Reference proteome</keyword>
<dbReference type="EMBL" id="GL983581">
    <property type="protein sequence ID" value="EGR32757.1"/>
    <property type="molecule type" value="Genomic_DNA"/>
</dbReference>
<dbReference type="InterPro" id="IPR004274">
    <property type="entry name" value="FCP1_dom"/>
</dbReference>
<feature type="domain" description="FCP1 homology" evidence="1">
    <location>
        <begin position="1"/>
        <end position="141"/>
    </location>
</feature>
<dbReference type="PROSITE" id="PS50969">
    <property type="entry name" value="FCP1"/>
    <property type="match status" value="1"/>
</dbReference>
<keyword evidence="2" id="KW-0378">Hydrolase</keyword>
<dbReference type="FunFam" id="3.40.50.1000:FF:000184">
    <property type="entry name" value="Uncharacterized protein"/>
    <property type="match status" value="1"/>
</dbReference>
<name>G0QPU5_ICHMU</name>
<organism evidence="2 3">
    <name type="scientific">Ichthyophthirius multifiliis</name>
    <name type="common">White spot disease agent</name>
    <name type="synonym">Ich</name>
    <dbReference type="NCBI Taxonomy" id="5932"/>
    <lineage>
        <taxon>Eukaryota</taxon>
        <taxon>Sar</taxon>
        <taxon>Alveolata</taxon>
        <taxon>Ciliophora</taxon>
        <taxon>Intramacronucleata</taxon>
        <taxon>Oligohymenophorea</taxon>
        <taxon>Hymenostomatida</taxon>
        <taxon>Ophryoglenina</taxon>
        <taxon>Ichthyophthirius</taxon>
    </lineage>
</organism>
<dbReference type="OrthoDB" id="277011at2759"/>
<protein>
    <submittedName>
        <fullName evidence="2">NLI interacting factor-like phosphatase family protein, putative</fullName>
        <ecNumber evidence="2">3.1.3.16</ecNumber>
    </submittedName>
</protein>
<evidence type="ECO:0000259" key="1">
    <source>
        <dbReference type="PROSITE" id="PS50969"/>
    </source>
</evidence>
<dbReference type="GO" id="GO:0004722">
    <property type="term" value="F:protein serine/threonine phosphatase activity"/>
    <property type="evidence" value="ECO:0007669"/>
    <property type="project" value="UniProtKB-EC"/>
</dbReference>
<dbReference type="Gene3D" id="3.40.50.1000">
    <property type="entry name" value="HAD superfamily/HAD-like"/>
    <property type="match status" value="1"/>
</dbReference>
<dbReference type="eggNOG" id="KOG1605">
    <property type="taxonomic scope" value="Eukaryota"/>
</dbReference>
<dbReference type="OMA" id="ANTIAKX"/>
<reference evidence="2 3" key="1">
    <citation type="submission" date="2011-07" db="EMBL/GenBank/DDBJ databases">
        <authorList>
            <person name="Coyne R."/>
            <person name="Brami D."/>
            <person name="Johnson J."/>
            <person name="Hostetler J."/>
            <person name="Hannick L."/>
            <person name="Clark T."/>
            <person name="Cassidy-Hanley D."/>
            <person name="Inman J."/>
        </authorList>
    </citation>
    <scope>NUCLEOTIDE SEQUENCE [LARGE SCALE GENOMIC DNA]</scope>
    <source>
        <strain evidence="2 3">G5</strain>
    </source>
</reference>
<dbReference type="Pfam" id="PF03031">
    <property type="entry name" value="NIF"/>
    <property type="match status" value="1"/>
</dbReference>
<evidence type="ECO:0000313" key="3">
    <source>
        <dbReference type="Proteomes" id="UP000008983"/>
    </source>
</evidence>
<dbReference type="InterPro" id="IPR036412">
    <property type="entry name" value="HAD-like_sf"/>
</dbReference>
<dbReference type="InParanoid" id="G0QPU5"/>
<dbReference type="SMART" id="SM00577">
    <property type="entry name" value="CPDc"/>
    <property type="match status" value="1"/>
</dbReference>
<dbReference type="RefSeq" id="XP_004036743.1">
    <property type="nucleotide sequence ID" value="XM_004036695.1"/>
</dbReference>
<dbReference type="AlphaFoldDB" id="G0QPU5"/>
<proteinExistence type="predicted"/>
<dbReference type="Proteomes" id="UP000008983">
    <property type="component" value="Unassembled WGS sequence"/>
</dbReference>
<dbReference type="STRING" id="857967.G0QPU5"/>
<accession>G0QPU5</accession>
<gene>
    <name evidence="2" type="ORF">IMG5_071380</name>
</gene>
<sequence length="182" mass="21057">MQFTLVLDLDETLVHYQELEEGGGQFLVRPYAELFLETMAKFYEIIIFTAALNDYANFILDIIDVKKSIAHKLYRQHTLTYNGTYIKDLTVIGRDLNKVIIIDNTVENFQLQPENGICIQSWYGDPQDRALLDLIPILKDVATKKVKNVQSALKQFKEKMIKNCLKGIENPHLNLSLDEEYD</sequence>
<dbReference type="PANTHER" id="PTHR12210">
    <property type="entry name" value="DULLARD PROTEIN PHOSPHATASE"/>
    <property type="match status" value="1"/>
</dbReference>
<dbReference type="InterPro" id="IPR011948">
    <property type="entry name" value="Dullard_phosphatase"/>
</dbReference>
<dbReference type="InterPro" id="IPR023214">
    <property type="entry name" value="HAD_sf"/>
</dbReference>
<dbReference type="CDD" id="cd07521">
    <property type="entry name" value="HAD_FCP1-like"/>
    <property type="match status" value="1"/>
</dbReference>
<evidence type="ECO:0000313" key="2">
    <source>
        <dbReference type="EMBL" id="EGR32757.1"/>
    </source>
</evidence>
<dbReference type="SUPFAM" id="SSF56784">
    <property type="entry name" value="HAD-like"/>
    <property type="match status" value="1"/>
</dbReference>
<dbReference type="NCBIfam" id="TIGR02251">
    <property type="entry name" value="HIF-SF_euk"/>
    <property type="match status" value="1"/>
</dbReference>
<dbReference type="InterPro" id="IPR050365">
    <property type="entry name" value="TIM50"/>
</dbReference>
<dbReference type="GeneID" id="14908924"/>